<feature type="domain" description="Phosphatidic acid phosphatase type 2/haloperoxidase" evidence="2">
    <location>
        <begin position="136"/>
        <end position="238"/>
    </location>
</feature>
<dbReference type="Proteomes" id="UP000228535">
    <property type="component" value="Unassembled WGS sequence"/>
</dbReference>
<evidence type="ECO:0000256" key="1">
    <source>
        <dbReference type="SAM" id="SignalP"/>
    </source>
</evidence>
<dbReference type="PANTHER" id="PTHR14969">
    <property type="entry name" value="SPHINGOSINE-1-PHOSPHATE PHOSPHOHYDROLASE"/>
    <property type="match status" value="1"/>
</dbReference>
<organism evidence="3 4">
    <name type="scientific">Hymenobacter chitinivorans DSM 11115</name>
    <dbReference type="NCBI Taxonomy" id="1121954"/>
    <lineage>
        <taxon>Bacteria</taxon>
        <taxon>Pseudomonadati</taxon>
        <taxon>Bacteroidota</taxon>
        <taxon>Cytophagia</taxon>
        <taxon>Cytophagales</taxon>
        <taxon>Hymenobacteraceae</taxon>
        <taxon>Hymenobacter</taxon>
    </lineage>
</organism>
<dbReference type="PANTHER" id="PTHR14969:SF13">
    <property type="entry name" value="AT30094P"/>
    <property type="match status" value="1"/>
</dbReference>
<keyword evidence="4" id="KW-1185">Reference proteome</keyword>
<comment type="caution">
    <text evidence="3">The sequence shown here is derived from an EMBL/GenBank/DDBJ whole genome shotgun (WGS) entry which is preliminary data.</text>
</comment>
<evidence type="ECO:0000313" key="4">
    <source>
        <dbReference type="Proteomes" id="UP000228535"/>
    </source>
</evidence>
<dbReference type="Pfam" id="PF01569">
    <property type="entry name" value="PAP2"/>
    <property type="match status" value="1"/>
</dbReference>
<protein>
    <submittedName>
        <fullName evidence="3">Membrane-associated phospholipid phosphatase</fullName>
    </submittedName>
</protein>
<dbReference type="RefSeq" id="WP_100337466.1">
    <property type="nucleotide sequence ID" value="NZ_PGFA01000002.1"/>
</dbReference>
<proteinExistence type="predicted"/>
<dbReference type="SUPFAM" id="SSF48317">
    <property type="entry name" value="Acid phosphatase/Vanadium-dependent haloperoxidase"/>
    <property type="match status" value="1"/>
</dbReference>
<dbReference type="OrthoDB" id="9773582at2"/>
<dbReference type="AlphaFoldDB" id="A0A2M9BA96"/>
<evidence type="ECO:0000259" key="2">
    <source>
        <dbReference type="SMART" id="SM00014"/>
    </source>
</evidence>
<dbReference type="InterPro" id="IPR036938">
    <property type="entry name" value="PAP2/HPO_sf"/>
</dbReference>
<keyword evidence="1" id="KW-0732">Signal</keyword>
<dbReference type="InterPro" id="IPR000326">
    <property type="entry name" value="PAP2/HPO"/>
</dbReference>
<feature type="chain" id="PRO_5014799423" evidence="1">
    <location>
        <begin position="21"/>
        <end position="276"/>
    </location>
</feature>
<dbReference type="SMART" id="SM00014">
    <property type="entry name" value="acidPPc"/>
    <property type="match status" value="1"/>
</dbReference>
<reference evidence="3 4" key="1">
    <citation type="submission" date="2017-11" db="EMBL/GenBank/DDBJ databases">
        <title>Genomic Encyclopedia of Archaeal and Bacterial Type Strains, Phase II (KMG-II): From Individual Species to Whole Genera.</title>
        <authorList>
            <person name="Goeker M."/>
        </authorList>
    </citation>
    <scope>NUCLEOTIDE SEQUENCE [LARGE SCALE GENOMIC DNA]</scope>
    <source>
        <strain evidence="3 4">DSM 11115</strain>
    </source>
</reference>
<feature type="signal peptide" evidence="1">
    <location>
        <begin position="1"/>
        <end position="20"/>
    </location>
</feature>
<dbReference type="EMBL" id="PGFA01000002">
    <property type="protein sequence ID" value="PJJ54868.1"/>
    <property type="molecule type" value="Genomic_DNA"/>
</dbReference>
<dbReference type="CDD" id="cd03394">
    <property type="entry name" value="PAP2_like_5"/>
    <property type="match status" value="1"/>
</dbReference>
<accession>A0A2M9BA96</accession>
<dbReference type="Gene3D" id="1.20.144.10">
    <property type="entry name" value="Phosphatidic acid phosphatase type 2/haloperoxidase"/>
    <property type="match status" value="1"/>
</dbReference>
<gene>
    <name evidence="3" type="ORF">CLV45_3214</name>
</gene>
<name>A0A2M9BA96_9BACT</name>
<sequence>MVFRYVLLLACSLLSLRASAQSPTYLLTPDTSVMAPAPGPAPLLLRPAAPASPLRRLIQPAALRVVVPLSLIGVAALSSQDNALRRAKMELQEETREAFPTFDTRLDDYTRHVPVAAAYALQLAGVKGERGVVPFTLIYLLAHQLNMGVTSNLKNMCREQRPDIPTDFSSFPSSHTSEAFMTATLLHEQYGKTSPWISLGGYAVATATGTMRVLHNRHWVTDVVAGAGIGFLSAEAVWRLYPALTRLLPAKLAQKCLLIPTYAPGGGAGLALTIRR</sequence>
<evidence type="ECO:0000313" key="3">
    <source>
        <dbReference type="EMBL" id="PJJ54868.1"/>
    </source>
</evidence>